<evidence type="ECO:0000313" key="6">
    <source>
        <dbReference type="EMBL" id="MBC3539568.1"/>
    </source>
</evidence>
<evidence type="ECO:0000259" key="5">
    <source>
        <dbReference type="PROSITE" id="PS50076"/>
    </source>
</evidence>
<accession>A0ABR6VQT8</accession>
<dbReference type="PRINTS" id="PR00625">
    <property type="entry name" value="JDOMAIN"/>
</dbReference>
<organism evidence="6 7">
    <name type="scientific">Rufibacter sediminis</name>
    <dbReference type="NCBI Taxonomy" id="2762756"/>
    <lineage>
        <taxon>Bacteria</taxon>
        <taxon>Pseudomonadati</taxon>
        <taxon>Bacteroidota</taxon>
        <taxon>Cytophagia</taxon>
        <taxon>Cytophagales</taxon>
        <taxon>Hymenobacteraceae</taxon>
        <taxon>Rufibacter</taxon>
    </lineage>
</organism>
<evidence type="ECO:0000256" key="4">
    <source>
        <dbReference type="SAM" id="Phobius"/>
    </source>
</evidence>
<dbReference type="SUPFAM" id="SSF46565">
    <property type="entry name" value="Chaperone J-domain"/>
    <property type="match status" value="1"/>
</dbReference>
<dbReference type="PROSITE" id="PS50005">
    <property type="entry name" value="TPR"/>
    <property type="match status" value="1"/>
</dbReference>
<evidence type="ECO:0000256" key="3">
    <source>
        <dbReference type="PROSITE-ProRule" id="PRU00339"/>
    </source>
</evidence>
<dbReference type="InterPro" id="IPR036869">
    <property type="entry name" value="J_dom_sf"/>
</dbReference>
<dbReference type="SMART" id="SM00271">
    <property type="entry name" value="DnaJ"/>
    <property type="match status" value="1"/>
</dbReference>
<keyword evidence="2 3" id="KW-0802">TPR repeat</keyword>
<protein>
    <submittedName>
        <fullName evidence="6">DnaJ domain-containing protein</fullName>
    </submittedName>
</protein>
<feature type="repeat" description="TPR" evidence="3">
    <location>
        <begin position="211"/>
        <end position="244"/>
    </location>
</feature>
<proteinExistence type="predicted"/>
<dbReference type="CDD" id="cd06257">
    <property type="entry name" value="DnaJ"/>
    <property type="match status" value="1"/>
</dbReference>
<dbReference type="Pfam" id="PF00226">
    <property type="entry name" value="DnaJ"/>
    <property type="match status" value="1"/>
</dbReference>
<dbReference type="PROSITE" id="PS50076">
    <property type="entry name" value="DNAJ_2"/>
    <property type="match status" value="1"/>
</dbReference>
<dbReference type="InterPro" id="IPR001623">
    <property type="entry name" value="DnaJ_domain"/>
</dbReference>
<dbReference type="EMBL" id="JACOAF010000020">
    <property type="protein sequence ID" value="MBC3539568.1"/>
    <property type="molecule type" value="Genomic_DNA"/>
</dbReference>
<evidence type="ECO:0000256" key="2">
    <source>
        <dbReference type="ARBA" id="ARBA00022803"/>
    </source>
</evidence>
<dbReference type="InterPro" id="IPR018253">
    <property type="entry name" value="DnaJ_domain_CS"/>
</dbReference>
<dbReference type="RefSeq" id="WP_186635479.1">
    <property type="nucleotide sequence ID" value="NZ_JACOAF010000020.1"/>
</dbReference>
<name>A0ABR6VQT8_9BACT</name>
<keyword evidence="4" id="KW-1133">Transmembrane helix</keyword>
<evidence type="ECO:0000313" key="7">
    <source>
        <dbReference type="Proteomes" id="UP000659698"/>
    </source>
</evidence>
<dbReference type="SUPFAM" id="SSF48452">
    <property type="entry name" value="TPR-like"/>
    <property type="match status" value="1"/>
</dbReference>
<keyword evidence="4" id="KW-0472">Membrane</keyword>
<gene>
    <name evidence="6" type="ORF">H7U12_07720</name>
</gene>
<dbReference type="InterPro" id="IPR011990">
    <property type="entry name" value="TPR-like_helical_dom_sf"/>
</dbReference>
<dbReference type="PROSITE" id="PS00636">
    <property type="entry name" value="DNAJ_1"/>
    <property type="match status" value="1"/>
</dbReference>
<feature type="domain" description="J" evidence="5">
    <location>
        <begin position="4"/>
        <end position="69"/>
    </location>
</feature>
<dbReference type="PANTHER" id="PTHR45188:SF2">
    <property type="entry name" value="DNAJ HOMOLOG SUBFAMILY C MEMBER 7"/>
    <property type="match status" value="1"/>
</dbReference>
<keyword evidence="7" id="KW-1185">Reference proteome</keyword>
<feature type="transmembrane region" description="Helical" evidence="4">
    <location>
        <begin position="115"/>
        <end position="136"/>
    </location>
</feature>
<comment type="caution">
    <text evidence="6">The sequence shown here is derived from an EMBL/GenBank/DDBJ whole genome shotgun (WGS) entry which is preliminary data.</text>
</comment>
<reference evidence="6 7" key="1">
    <citation type="journal article" date="2019" name="Int. J. Syst. Evol. Microbiol.">
        <title>Rufibacter sediminis sp. nov., isolated from freshwater lake sediment.</title>
        <authorList>
            <person name="Qu J.H."/>
            <person name="Zhang L.J."/>
            <person name="Fu Y.H."/>
            <person name="Li H.F."/>
        </authorList>
    </citation>
    <scope>NUCLEOTIDE SEQUENCE [LARGE SCALE GENOMIC DNA]</scope>
    <source>
        <strain evidence="6 7">H-1</strain>
    </source>
</reference>
<dbReference type="InterPro" id="IPR019734">
    <property type="entry name" value="TPR_rpt"/>
</dbReference>
<evidence type="ECO:0000256" key="1">
    <source>
        <dbReference type="ARBA" id="ARBA00022737"/>
    </source>
</evidence>
<dbReference type="SMART" id="SM00028">
    <property type="entry name" value="TPR"/>
    <property type="match status" value="3"/>
</dbReference>
<dbReference type="Gene3D" id="1.25.40.10">
    <property type="entry name" value="Tetratricopeptide repeat domain"/>
    <property type="match status" value="3"/>
</dbReference>
<dbReference type="Proteomes" id="UP000659698">
    <property type="component" value="Unassembled WGS sequence"/>
</dbReference>
<dbReference type="Gene3D" id="1.10.287.110">
    <property type="entry name" value="DnaJ domain"/>
    <property type="match status" value="1"/>
</dbReference>
<dbReference type="PANTHER" id="PTHR45188">
    <property type="entry name" value="DNAJ PROTEIN P58IPK HOMOLOG"/>
    <property type="match status" value="1"/>
</dbReference>
<sequence>MSKNYYHILGVSSSATSAEIKRAYKRLALKWHPDKNPHDSHAEERFKQVNDAYQVLSDPRRRAAFDLQQQYEQQRRQAQAYATPRYHHTRNPAGFTERHYRQRPKQHTHFSRRDLQIILGGIILTILLIIGINLGWGKIASGRAMTLARQAEQQRLWQKAAEAYSTALEYKPKLEEARVRRGALRLGYLKNPAGAIEDYTVALQENASPPAAWYAARGKGYLQTKHYLKAILDLDKALSLDQNLAGAYLDRGLAHLQWEDNWSAAAADLSNYLQNLPDSSALATEALLYRTFAYFRMQDWKKAWQDTEQALRQDASNAKAFYLQAKIKLAQGDSASGCRLLSKAAKLGFALAVDEVKDQCARLGLKTLKSKKSLKSR</sequence>
<keyword evidence="4" id="KW-0812">Transmembrane</keyword>
<keyword evidence="1" id="KW-0677">Repeat</keyword>